<keyword evidence="4" id="KW-1185">Reference proteome</keyword>
<gene>
    <name evidence="3" type="ORF">PGO_060570</name>
</gene>
<dbReference type="OrthoDB" id="375802at2759"/>
<dbReference type="GeneID" id="39746625"/>
<feature type="region of interest" description="Disordered" evidence="1">
    <location>
        <begin position="1215"/>
        <end position="1234"/>
    </location>
</feature>
<comment type="caution">
    <text evidence="3">The sequence shown here is derived from an EMBL/GenBank/DDBJ whole genome shotgun (WGS) entry which is preliminary data.</text>
</comment>
<evidence type="ECO:0000256" key="1">
    <source>
        <dbReference type="SAM" id="MobiDB-lite"/>
    </source>
</evidence>
<evidence type="ECO:0000313" key="3">
    <source>
        <dbReference type="EMBL" id="GAW79913.1"/>
    </source>
</evidence>
<organism evidence="3 4">
    <name type="scientific">Plasmodium gonderi</name>
    <dbReference type="NCBI Taxonomy" id="77519"/>
    <lineage>
        <taxon>Eukaryota</taxon>
        <taxon>Sar</taxon>
        <taxon>Alveolata</taxon>
        <taxon>Apicomplexa</taxon>
        <taxon>Aconoidasida</taxon>
        <taxon>Haemosporida</taxon>
        <taxon>Plasmodiidae</taxon>
        <taxon>Plasmodium</taxon>
        <taxon>Plasmodium (Plasmodium)</taxon>
    </lineage>
</organism>
<sequence>MEIPANIERKSKELSKILIKSFKNEASSITYLNECKNNDTSELYGAFYLVYSNMIENDNELRGYKDHLIFLSFCYMNKLLEKYYNVYPQDSKINIRNNFINILFCLPLNFNHDLDNNLLHFKEKSVEILKNKWMEIFLDETNFLMRNYLNESDNYFIRFYITSTRNKYAQIFSILCMHNDYLYFRYVYNFFLFFLNEFLRRKLTSIGLFTAQGGNDGHTQNDSIHMQKQNGEYFNAVMHICLNFLREIFYTISNDISSNVHNRQQLNVFRGLIITDVNELFNFLSTCFYYCLCFRKRNEFESLIECVKELSFFFPGYLFFSSCGDSSPPLKFLLNMLFIRFSRGGRDRSGGIDGAGGTGSLKTGDTISLSQFSRVYKNYLTMNDMICMPENFHLFLEDIELDEDLLIIFLNIVEYISKINNKSFFQLDEVELMEFLVSYFNINLNFFDVSNYSFQNIYIQMILNLSCIPISNYLHQKENKLKCMHMYILNIFKNIYHPDVKILVNILAICKNIFDNNKELIFIKNKETEVASEKYNIYKADKEGLLNDRNEKTYSSDSHFVISAEDLKKLFILMFIRFIRIPMYTDQNSLNKKIMINFMNMYIKEYNEEWFETYFHYAKEYSQDGDEDGDEEDKTIQVTGSGITHTPIDYYTSGGIRSRCSNSRTNNEKNVLKHKIFSLLKVLIGLNHEVYSIMVEVFCEFFKFYENITVENLCSEIMKVKDYFIYILLRVYYQLLLFFTNTLKEYKGLIRDGADNEVNEGIISFQLLPQNEREVYMQGILHLKNSIDKKIIEDVSFGGGAGGTNKIASSNEKTQNMHLCKGVVSNWKNDDDDRGNDMDELKRRKEKIDLKLHILKCIQKCGGSPFYEIDRECINNLLNCYKQILNRDFMNFSKISPNFLLFEIKRLQYISESIYLLNYNKEFALFMMDHLLRNIIEDGAVEAVRSGEDTNSSMELKKNYFSIFTSIISNLENLVTNEMIEKMLNTFLEFKKSTKLSKCNKEFCIFLLTLISVLKVNDLNSKVIISYINLVMQETFEFLTDFSKNVLNFESLYTLFYENERKAEICHTLFDVLKIAQTYYSVFPIYKIESSLKNRESGINNLVGCIDAQCAQDNNNNISRLMLENSRLVNKSEFLQTSINLFTSVMCIYPLFNDMIKSSFMFEKRPMLCTEVSYFHMSEKEREIAIVYLHKNGRLGTRGGKRSFHITAGIGKSNIGSGGGGGGGTHSGGDDSGKMGSKKYNISMKSMHENVCNVMKCFINEGYIFLFNDTMNMFLEILSVAFDFNPYYFLTQNMQQVYLCLSEKLKYQINDKCINELVTQWYVKIYEQFVKKHYDYFKVQYEHMKKVNEELNQQANIKEEDYTMYNDMLYDNKNYTFNFLKICKNVFTIPNEFKNNREGIYFFSTFYKDEKNEILNTLLMNIELLLNSYDCNVIKRSLSFLLDISDSILLLPFQASHFIIYLCIIKIALRSFLLFNPLILTLQERSRNKGDNANETEFRNRYINGGNSPHYNDEDNYTMVGVYTGEMNLFMKNNPQELTSYMHIIPNTFIKICKNYFNLQIKVFRIKENNTPFDELVNLDTVKHFILLFHDLDGSASFDFPMIISDLFKQNSSDYLRNLLVQCRMHGVRPAP</sequence>
<dbReference type="Proteomes" id="UP000195521">
    <property type="component" value="Unassembled WGS sequence"/>
</dbReference>
<keyword evidence="2" id="KW-1133">Transmembrane helix</keyword>
<accession>A0A1Y1JHK0</accession>
<dbReference type="OMA" id="CYMNKLL"/>
<keyword evidence="2" id="KW-0812">Transmembrane</keyword>
<dbReference type="RefSeq" id="XP_028542502.1">
    <property type="nucleotide sequence ID" value="XM_028686701.1"/>
</dbReference>
<keyword evidence="2" id="KW-0472">Membrane</keyword>
<feature type="compositionally biased region" description="Gly residues" evidence="1">
    <location>
        <begin position="1216"/>
        <end position="1227"/>
    </location>
</feature>
<name>A0A1Y1JHK0_PLAGO</name>
<evidence type="ECO:0000313" key="4">
    <source>
        <dbReference type="Proteomes" id="UP000195521"/>
    </source>
</evidence>
<dbReference type="EMBL" id="BDQF01000007">
    <property type="protein sequence ID" value="GAW79913.1"/>
    <property type="molecule type" value="Genomic_DNA"/>
</dbReference>
<reference evidence="4" key="1">
    <citation type="submission" date="2017-04" db="EMBL/GenBank/DDBJ databases">
        <title>Plasmodium gonderi genome.</title>
        <authorList>
            <person name="Arisue N."/>
            <person name="Honma H."/>
            <person name="Kawai S."/>
            <person name="Tougan T."/>
            <person name="Tanabe K."/>
            <person name="Horii T."/>
        </authorList>
    </citation>
    <scope>NUCLEOTIDE SEQUENCE [LARGE SCALE GENOMIC DNA]</scope>
    <source>
        <strain evidence="4">ATCC 30045</strain>
    </source>
</reference>
<feature type="transmembrane region" description="Helical" evidence="2">
    <location>
        <begin position="1458"/>
        <end position="1480"/>
    </location>
</feature>
<proteinExistence type="predicted"/>
<evidence type="ECO:0000256" key="2">
    <source>
        <dbReference type="SAM" id="Phobius"/>
    </source>
</evidence>
<protein>
    <submittedName>
        <fullName evidence="3">Uncharacterized protein</fullName>
    </submittedName>
</protein>